<sequence length="34" mass="3664">MICDPNASWLYGEDGGIPGRLGMQTQSILIISRA</sequence>
<dbReference type="EMBL" id="KY774314">
    <property type="protein sequence ID" value="ART32094.1"/>
    <property type="molecule type" value="Genomic_DNA"/>
</dbReference>
<protein>
    <submittedName>
        <fullName evidence="1">Uncharacterized protein</fullName>
    </submittedName>
</protein>
<gene>
    <name evidence="1" type="ORF">AEK19_MT1929</name>
</gene>
<organism evidence="1">
    <name type="scientific">Utricularia reniformis</name>
    <dbReference type="NCBI Taxonomy" id="192314"/>
    <lineage>
        <taxon>Eukaryota</taxon>
        <taxon>Viridiplantae</taxon>
        <taxon>Streptophyta</taxon>
        <taxon>Embryophyta</taxon>
        <taxon>Tracheophyta</taxon>
        <taxon>Spermatophyta</taxon>
        <taxon>Magnoliopsida</taxon>
        <taxon>eudicotyledons</taxon>
        <taxon>Gunneridae</taxon>
        <taxon>Pentapetalae</taxon>
        <taxon>asterids</taxon>
        <taxon>lamiids</taxon>
        <taxon>Lamiales</taxon>
        <taxon>Lentibulariaceae</taxon>
        <taxon>Utricularia</taxon>
    </lineage>
</organism>
<proteinExistence type="predicted"/>
<keyword evidence="1" id="KW-0496">Mitochondrion</keyword>
<geneLocation type="mitochondrion" evidence="1"/>
<dbReference type="AlphaFoldDB" id="A0A1Y0B3X5"/>
<evidence type="ECO:0000313" key="1">
    <source>
        <dbReference type="EMBL" id="ART32094.1"/>
    </source>
</evidence>
<reference evidence="1" key="1">
    <citation type="submission" date="2017-03" db="EMBL/GenBank/DDBJ databases">
        <title>The mitochondrial genome of the carnivorous plant Utricularia reniformis (Lentibulariaceae): structure, comparative analysis and evolutionary landmarks.</title>
        <authorList>
            <person name="Silva S.R."/>
            <person name="Alvarenga D.O."/>
            <person name="Michael T.P."/>
            <person name="Miranda V.F.O."/>
            <person name="Varani A.M."/>
        </authorList>
    </citation>
    <scope>NUCLEOTIDE SEQUENCE</scope>
</reference>
<accession>A0A1Y0B3X5</accession>
<name>A0A1Y0B3X5_9LAMI</name>